<dbReference type="AlphaFoldDB" id="A0A914ASP9"/>
<protein>
    <recommendedName>
        <fullName evidence="2">USP domain-containing protein</fullName>
    </recommendedName>
</protein>
<dbReference type="Gene3D" id="3.90.70.10">
    <property type="entry name" value="Cysteine proteinases"/>
    <property type="match status" value="1"/>
</dbReference>
<evidence type="ECO:0000256" key="1">
    <source>
        <dbReference type="ARBA" id="ARBA00022490"/>
    </source>
</evidence>
<evidence type="ECO:0000313" key="3">
    <source>
        <dbReference type="EnsemblMetazoa" id="XP_038066494.1"/>
    </source>
</evidence>
<dbReference type="OrthoDB" id="6287070at2759"/>
<evidence type="ECO:0000313" key="4">
    <source>
        <dbReference type="Proteomes" id="UP000887568"/>
    </source>
</evidence>
<sequence length="122" mass="14556">MGKGFSEEEVDQHRQRLLTPKMMDLFAVICIRTSHYVAFVKAGREKDSEWVFFDSMADRQGDQQGYYIPQVTHLKDFRRWVDVDHIKARIEGKQLTEIIERLLGDAYIYMYSDSEQHNQFYL</sequence>
<dbReference type="Proteomes" id="UP000887568">
    <property type="component" value="Unplaced"/>
</dbReference>
<proteinExistence type="predicted"/>
<reference evidence="3" key="1">
    <citation type="submission" date="2022-11" db="UniProtKB">
        <authorList>
            <consortium name="EnsemblMetazoa"/>
        </authorList>
    </citation>
    <scope>IDENTIFICATION</scope>
</reference>
<dbReference type="OMA" id="YSDSEQH"/>
<dbReference type="InterPro" id="IPR028889">
    <property type="entry name" value="USP"/>
</dbReference>
<dbReference type="PROSITE" id="PS50235">
    <property type="entry name" value="USP_3"/>
    <property type="match status" value="1"/>
</dbReference>
<organism evidence="3 4">
    <name type="scientific">Patiria miniata</name>
    <name type="common">Bat star</name>
    <name type="synonym">Asterina miniata</name>
    <dbReference type="NCBI Taxonomy" id="46514"/>
    <lineage>
        <taxon>Eukaryota</taxon>
        <taxon>Metazoa</taxon>
        <taxon>Echinodermata</taxon>
        <taxon>Eleutherozoa</taxon>
        <taxon>Asterozoa</taxon>
        <taxon>Asteroidea</taxon>
        <taxon>Valvatacea</taxon>
        <taxon>Valvatida</taxon>
        <taxon>Asterinidae</taxon>
        <taxon>Patiria</taxon>
    </lineage>
</organism>
<dbReference type="GeneID" id="119736552"/>
<accession>A0A914ASP9</accession>
<keyword evidence="1" id="KW-0963">Cytoplasm</keyword>
<dbReference type="PANTHER" id="PTHR11830">
    <property type="entry name" value="40S RIBOSOMAL PROTEIN S3A"/>
    <property type="match status" value="1"/>
</dbReference>
<dbReference type="RefSeq" id="XP_038066494.1">
    <property type="nucleotide sequence ID" value="XM_038210566.1"/>
</dbReference>
<name>A0A914ASP9_PATMI</name>
<keyword evidence="4" id="KW-1185">Reference proteome</keyword>
<evidence type="ECO:0000259" key="2">
    <source>
        <dbReference type="PROSITE" id="PS50235"/>
    </source>
</evidence>
<dbReference type="EnsemblMetazoa" id="XM_038210566.1">
    <property type="protein sequence ID" value="XP_038066494.1"/>
    <property type="gene ID" value="LOC119736552"/>
</dbReference>
<feature type="domain" description="USP" evidence="2">
    <location>
        <begin position="1"/>
        <end position="114"/>
    </location>
</feature>